<dbReference type="AlphaFoldDB" id="A0A108UAW5"/>
<protein>
    <submittedName>
        <fullName evidence="4">Competence protein F</fullName>
    </submittedName>
</protein>
<dbReference type="Pfam" id="PF00156">
    <property type="entry name" value="Pribosyltran"/>
    <property type="match status" value="1"/>
</dbReference>
<organism evidence="4 5">
    <name type="scientific">Lysobacter capsici AZ78</name>
    <dbReference type="NCBI Taxonomy" id="1444315"/>
    <lineage>
        <taxon>Bacteria</taxon>
        <taxon>Pseudomonadati</taxon>
        <taxon>Pseudomonadota</taxon>
        <taxon>Gammaproteobacteria</taxon>
        <taxon>Lysobacterales</taxon>
        <taxon>Lysobacteraceae</taxon>
        <taxon>Lysobacter</taxon>
    </lineage>
</organism>
<keyword evidence="5" id="KW-1185">Reference proteome</keyword>
<evidence type="ECO:0000256" key="1">
    <source>
        <dbReference type="ARBA" id="ARBA00008007"/>
    </source>
</evidence>
<evidence type="ECO:0000313" key="4">
    <source>
        <dbReference type="EMBL" id="KWS05761.1"/>
    </source>
</evidence>
<dbReference type="CDD" id="cd06223">
    <property type="entry name" value="PRTases_typeI"/>
    <property type="match status" value="1"/>
</dbReference>
<evidence type="ECO:0000313" key="5">
    <source>
        <dbReference type="Proteomes" id="UP000023435"/>
    </source>
</evidence>
<dbReference type="PANTHER" id="PTHR47505:SF1">
    <property type="entry name" value="DNA UTILIZATION PROTEIN YHGH"/>
    <property type="match status" value="1"/>
</dbReference>
<feature type="region of interest" description="Disordered" evidence="2">
    <location>
        <begin position="1"/>
        <end position="34"/>
    </location>
</feature>
<feature type="compositionally biased region" description="Basic and acidic residues" evidence="2">
    <location>
        <begin position="1"/>
        <end position="15"/>
    </location>
</feature>
<feature type="domain" description="Phosphoribosyltransferase" evidence="3">
    <location>
        <begin position="193"/>
        <end position="282"/>
    </location>
</feature>
<dbReference type="PANTHER" id="PTHR47505">
    <property type="entry name" value="DNA UTILIZATION PROTEIN YHGH"/>
    <property type="match status" value="1"/>
</dbReference>
<dbReference type="InterPro" id="IPR000836">
    <property type="entry name" value="PRTase_dom"/>
</dbReference>
<evidence type="ECO:0000256" key="2">
    <source>
        <dbReference type="SAM" id="MobiDB-lite"/>
    </source>
</evidence>
<feature type="region of interest" description="Disordered" evidence="2">
    <location>
        <begin position="116"/>
        <end position="151"/>
    </location>
</feature>
<comment type="similarity">
    <text evidence="1">Belongs to the ComF/GntX family.</text>
</comment>
<evidence type="ECO:0000259" key="3">
    <source>
        <dbReference type="Pfam" id="PF00156"/>
    </source>
</evidence>
<dbReference type="InterPro" id="IPR029057">
    <property type="entry name" value="PRTase-like"/>
</dbReference>
<comment type="caution">
    <text evidence="4">The sequence shown here is derived from an EMBL/GenBank/DDBJ whole genome shotgun (WGS) entry which is preliminary data.</text>
</comment>
<proteinExistence type="inferred from homology"/>
<name>A0A108UAW5_9GAMM</name>
<sequence length="287" mass="31184">MEPATERADDADQPRLARTASVGGDGSLSGRRVDPHAGAGSDWFARHPAPLCGACLRRPPPLDSVRAACLYRSPVDRLLPRFKFHRDLAAGRLLATMMGEAFAPLLDDMAWRSDRSTTATDRVDPASAASADVPLPRPDSANTAPRRPNDAGIAARTRARALALAHEGPVAPPVLVPIPLHRGRLRERGYDQALELARPLARCLDLPLQAQALVRVRDTSAQSRLDASQRRRNLRDAFAWNRDIAMPEHVVLIDDVMTTGATLHSAARALRRAGAVRVDAWVCARVL</sequence>
<gene>
    <name evidence="4" type="ORF">AZ78_3313</name>
</gene>
<dbReference type="EMBL" id="JAJA02000001">
    <property type="protein sequence ID" value="KWS05761.1"/>
    <property type="molecule type" value="Genomic_DNA"/>
</dbReference>
<dbReference type="Proteomes" id="UP000023435">
    <property type="component" value="Unassembled WGS sequence"/>
</dbReference>
<dbReference type="Gene3D" id="3.40.50.2020">
    <property type="match status" value="1"/>
</dbReference>
<dbReference type="SUPFAM" id="SSF53271">
    <property type="entry name" value="PRTase-like"/>
    <property type="match status" value="2"/>
</dbReference>
<dbReference type="InterPro" id="IPR051910">
    <property type="entry name" value="ComF/GntX_DNA_util-trans"/>
</dbReference>
<reference evidence="4 5" key="1">
    <citation type="journal article" date="2014" name="Genome Announc.">
        <title>Draft Genome Sequence of Lysobacter capsici AZ78, a Bacterium Antagonistic to Plant-Pathogenic Oomycetes.</title>
        <authorList>
            <person name="Puopolo G."/>
            <person name="Sonego P."/>
            <person name="Engelen K."/>
            <person name="Pertot I."/>
        </authorList>
    </citation>
    <scope>NUCLEOTIDE SEQUENCE [LARGE SCALE GENOMIC DNA]</scope>
    <source>
        <strain evidence="4 5">AZ78</strain>
    </source>
</reference>
<accession>A0A108UAW5</accession>